<dbReference type="Proteomes" id="UP001159641">
    <property type="component" value="Unassembled WGS sequence"/>
</dbReference>
<comment type="caution">
    <text evidence="2">The sequence shown here is derived from an EMBL/GenBank/DDBJ whole genome shotgun (WGS) entry which is preliminary data.</text>
</comment>
<gene>
    <name evidence="2" type="ORF">J1605_007259</name>
</gene>
<feature type="compositionally biased region" description="Low complexity" evidence="1">
    <location>
        <begin position="27"/>
        <end position="41"/>
    </location>
</feature>
<proteinExistence type="predicted"/>
<evidence type="ECO:0000313" key="3">
    <source>
        <dbReference type="Proteomes" id="UP001159641"/>
    </source>
</evidence>
<dbReference type="EMBL" id="JAIQCJ010002014">
    <property type="protein sequence ID" value="KAJ8785662.1"/>
    <property type="molecule type" value="Genomic_DNA"/>
</dbReference>
<protein>
    <submittedName>
        <fullName evidence="2">Uncharacterized protein</fullName>
    </submittedName>
</protein>
<evidence type="ECO:0000256" key="1">
    <source>
        <dbReference type="SAM" id="MobiDB-lite"/>
    </source>
</evidence>
<feature type="region of interest" description="Disordered" evidence="1">
    <location>
        <begin position="129"/>
        <end position="176"/>
    </location>
</feature>
<evidence type="ECO:0000313" key="2">
    <source>
        <dbReference type="EMBL" id="KAJ8785662.1"/>
    </source>
</evidence>
<name>A0AB34H382_ESCRO</name>
<keyword evidence="3" id="KW-1185">Reference proteome</keyword>
<sequence length="216" mass="23189">MNEVNGQETSVKETPDLAADPLRSSRDAASPSPRPSVARQPGHAAARPRPRYHGDARCGSAPPRCHSDAGRRRALASPARSVALALHLLGPRQLLKPSAHPALRSPSPPLTLASESVPRTQEFSHLLLGGPLPKSEGGVTTGTENPPTFLSIPARYRGSPEGLPTSRRAPTTRQKRASLVAQRLRIRLPMQGTRVRALVREDPTCHGAAKPARHNY</sequence>
<dbReference type="AlphaFoldDB" id="A0AB34H382"/>
<organism evidence="2 3">
    <name type="scientific">Eschrichtius robustus</name>
    <name type="common">California gray whale</name>
    <name type="synonym">Eschrichtius gibbosus</name>
    <dbReference type="NCBI Taxonomy" id="9764"/>
    <lineage>
        <taxon>Eukaryota</taxon>
        <taxon>Metazoa</taxon>
        <taxon>Chordata</taxon>
        <taxon>Craniata</taxon>
        <taxon>Vertebrata</taxon>
        <taxon>Euteleostomi</taxon>
        <taxon>Mammalia</taxon>
        <taxon>Eutheria</taxon>
        <taxon>Laurasiatheria</taxon>
        <taxon>Artiodactyla</taxon>
        <taxon>Whippomorpha</taxon>
        <taxon>Cetacea</taxon>
        <taxon>Mysticeti</taxon>
        <taxon>Eschrichtiidae</taxon>
        <taxon>Eschrichtius</taxon>
    </lineage>
</organism>
<feature type="region of interest" description="Disordered" evidence="1">
    <location>
        <begin position="1"/>
        <end position="73"/>
    </location>
</feature>
<accession>A0AB34H382</accession>
<reference evidence="2 3" key="1">
    <citation type="submission" date="2022-11" db="EMBL/GenBank/DDBJ databases">
        <title>Whole genome sequence of Eschrichtius robustus ER-17-0199.</title>
        <authorList>
            <person name="Bruniche-Olsen A."/>
            <person name="Black A.N."/>
            <person name="Fields C.J."/>
            <person name="Walden K."/>
            <person name="Dewoody J.A."/>
        </authorList>
    </citation>
    <scope>NUCLEOTIDE SEQUENCE [LARGE SCALE GENOMIC DNA]</scope>
    <source>
        <strain evidence="2">ER-17-0199</strain>
        <tissue evidence="2">Blubber</tissue>
    </source>
</reference>